<dbReference type="SUPFAM" id="SSF90123">
    <property type="entry name" value="ABC transporter transmembrane region"/>
    <property type="match status" value="1"/>
</dbReference>
<feature type="transmembrane region" description="Helical" evidence="7">
    <location>
        <begin position="238"/>
        <end position="264"/>
    </location>
</feature>
<dbReference type="PROSITE" id="PS50929">
    <property type="entry name" value="ABC_TM1F"/>
    <property type="match status" value="1"/>
</dbReference>
<dbReference type="AlphaFoldDB" id="V5BXU7"/>
<gene>
    <name evidence="10" type="ORF">MGMO_52c00230</name>
</gene>
<dbReference type="InterPro" id="IPR039421">
    <property type="entry name" value="Type_1_exporter"/>
</dbReference>
<evidence type="ECO:0000256" key="5">
    <source>
        <dbReference type="ARBA" id="ARBA00022989"/>
    </source>
</evidence>
<dbReference type="GO" id="GO:0034040">
    <property type="term" value="F:ATPase-coupled lipid transmembrane transporter activity"/>
    <property type="evidence" value="ECO:0007669"/>
    <property type="project" value="TreeGrafter"/>
</dbReference>
<dbReference type="GO" id="GO:0140359">
    <property type="term" value="F:ABC-type transporter activity"/>
    <property type="evidence" value="ECO:0007669"/>
    <property type="project" value="InterPro"/>
</dbReference>
<keyword evidence="4" id="KW-0067">ATP-binding</keyword>
<evidence type="ECO:0000313" key="11">
    <source>
        <dbReference type="Proteomes" id="UP000017842"/>
    </source>
</evidence>
<dbReference type="GO" id="GO:0005886">
    <property type="term" value="C:plasma membrane"/>
    <property type="evidence" value="ECO:0007669"/>
    <property type="project" value="UniProtKB-SubCell"/>
</dbReference>
<evidence type="ECO:0000259" key="9">
    <source>
        <dbReference type="PROSITE" id="PS50929"/>
    </source>
</evidence>
<keyword evidence="6 7" id="KW-0472">Membrane</keyword>
<evidence type="ECO:0000256" key="6">
    <source>
        <dbReference type="ARBA" id="ARBA00023136"/>
    </source>
</evidence>
<protein>
    <submittedName>
        <fullName evidence="10">Xenobiotic-transporting ATPase</fullName>
        <ecNumber evidence="10">3.6.3.44</ecNumber>
    </submittedName>
</protein>
<dbReference type="PATRIC" id="fig|1116472.3.peg.1525"/>
<evidence type="ECO:0000256" key="2">
    <source>
        <dbReference type="ARBA" id="ARBA00022692"/>
    </source>
</evidence>
<dbReference type="InterPro" id="IPR017871">
    <property type="entry name" value="ABC_transporter-like_CS"/>
</dbReference>
<dbReference type="InterPro" id="IPR003439">
    <property type="entry name" value="ABC_transporter-like_ATP-bd"/>
</dbReference>
<keyword evidence="3" id="KW-0547">Nucleotide-binding</keyword>
<dbReference type="PROSITE" id="PS50893">
    <property type="entry name" value="ABC_TRANSPORTER_2"/>
    <property type="match status" value="1"/>
</dbReference>
<dbReference type="GO" id="GO:0016887">
    <property type="term" value="F:ATP hydrolysis activity"/>
    <property type="evidence" value="ECO:0007669"/>
    <property type="project" value="InterPro"/>
</dbReference>
<reference evidence="10 11" key="1">
    <citation type="journal article" date="2013" name="Genome Announc.">
        <title>Draft Genome Sequence of the Methanotrophic Gammaproteobacterium Methyloglobulus morosus DSM 22980 Strain KoM1.</title>
        <authorList>
            <person name="Poehlein A."/>
            <person name="Deutzmann J.S."/>
            <person name="Daniel R."/>
            <person name="Simeonova D.D."/>
        </authorList>
    </citation>
    <scope>NUCLEOTIDE SEQUENCE [LARGE SCALE GENOMIC DNA]</scope>
    <source>
        <strain evidence="10 11">KoM1</strain>
    </source>
</reference>
<dbReference type="SUPFAM" id="SSF52540">
    <property type="entry name" value="P-loop containing nucleoside triphosphate hydrolases"/>
    <property type="match status" value="1"/>
</dbReference>
<dbReference type="STRING" id="1116472.MGMO_52c00230"/>
<feature type="transmembrane region" description="Helical" evidence="7">
    <location>
        <begin position="162"/>
        <end position="183"/>
    </location>
</feature>
<dbReference type="EC" id="3.6.3.44" evidence="10"/>
<evidence type="ECO:0000256" key="3">
    <source>
        <dbReference type="ARBA" id="ARBA00022741"/>
    </source>
</evidence>
<keyword evidence="11" id="KW-1185">Reference proteome</keyword>
<evidence type="ECO:0000256" key="4">
    <source>
        <dbReference type="ARBA" id="ARBA00022840"/>
    </source>
</evidence>
<dbReference type="InterPro" id="IPR036640">
    <property type="entry name" value="ABC1_TM_sf"/>
</dbReference>
<dbReference type="Pfam" id="PF00005">
    <property type="entry name" value="ABC_tran"/>
    <property type="match status" value="1"/>
</dbReference>
<dbReference type="FunFam" id="3.40.50.300:FF:000218">
    <property type="entry name" value="Multidrug ABC transporter ATP-binding protein"/>
    <property type="match status" value="1"/>
</dbReference>
<dbReference type="PROSITE" id="PS00211">
    <property type="entry name" value="ABC_TRANSPORTER_1"/>
    <property type="match status" value="1"/>
</dbReference>
<dbReference type="InterPro" id="IPR027417">
    <property type="entry name" value="P-loop_NTPase"/>
</dbReference>
<dbReference type="SMART" id="SM00382">
    <property type="entry name" value="AAA"/>
    <property type="match status" value="1"/>
</dbReference>
<dbReference type="RefSeq" id="WP_023494325.1">
    <property type="nucleotide sequence ID" value="NZ_AYLO01000050.1"/>
</dbReference>
<evidence type="ECO:0000313" key="10">
    <source>
        <dbReference type="EMBL" id="ESS72669.1"/>
    </source>
</evidence>
<evidence type="ECO:0000256" key="1">
    <source>
        <dbReference type="ARBA" id="ARBA00004651"/>
    </source>
</evidence>
<comment type="caution">
    <text evidence="10">The sequence shown here is derived from an EMBL/GenBank/DDBJ whole genome shotgun (WGS) entry which is preliminary data.</text>
</comment>
<dbReference type="InterPro" id="IPR003593">
    <property type="entry name" value="AAA+_ATPase"/>
</dbReference>
<evidence type="ECO:0000256" key="7">
    <source>
        <dbReference type="SAM" id="Phobius"/>
    </source>
</evidence>
<comment type="subcellular location">
    <subcellularLocation>
        <location evidence="1">Cell membrane</location>
        <topology evidence="1">Multi-pass membrane protein</topology>
    </subcellularLocation>
</comment>
<dbReference type="OrthoDB" id="9806127at2"/>
<feature type="domain" description="ABC transporter" evidence="8">
    <location>
        <begin position="339"/>
        <end position="576"/>
    </location>
</feature>
<dbReference type="PANTHER" id="PTHR24221:SF654">
    <property type="entry name" value="ATP-BINDING CASSETTE SUB-FAMILY B MEMBER 6"/>
    <property type="match status" value="1"/>
</dbReference>
<sequence length="584" mass="66495">MGIIFREYSKVVWQKKWYFLLALAAVASATALDLVAPTYYKNIANGLSMTYSDATLAALFENLKQLMLVYAGIWVSWRFLELAIVPLDGGGVNLLEKRCFDVLKKQKSTFFENNFSGSLIKQANRFSRSFEIIMDWFLFQFYMNLLAVSISFSIFYQHQRQFALYFLAWVTLIITWNVGFSLWKMRFDKAVAEGDSKVGGVVSDAVSNIFIVKTFALENNEQNRVNSASNEVYRRKKIAWLMTFISFAVQGIMTFGVELLLIYLMIKKWQTGNFEVGEFVLFQSIMIMLIQRLWEFGRNFRNFFTALADASEMADIFRLNDLEQDAPDARPVTISRGAIRLDNLGFTYNESNPQQTRLFENFNLDIKAGEKIALVGQSGSGKSTLTKLLFRFLDPQQGCITYDGMDAKSFTLESLRRQISMVPQQPDLFHRSVRDNIALGADITDAELVEVAKKSCSLDFIDDLPEQFDTMVGERGVKLSGGEKQRIAIARAFLEDAPIVVLDEATSALDSLTEQQIQVAIFNLIKNKTAIVIAHRLSTILKMDRIVVLEYGKIIEEGTHQQLLDKQGKYYAMWQHQSGGFLVD</sequence>
<dbReference type="EMBL" id="AYLO01000050">
    <property type="protein sequence ID" value="ESS72669.1"/>
    <property type="molecule type" value="Genomic_DNA"/>
</dbReference>
<feature type="domain" description="ABC transmembrane type-1" evidence="9">
    <location>
        <begin position="20"/>
        <end position="303"/>
    </location>
</feature>
<keyword evidence="5 7" id="KW-1133">Transmembrane helix</keyword>
<accession>V5BXU7</accession>
<feature type="transmembrane region" description="Helical" evidence="7">
    <location>
        <begin position="136"/>
        <end position="156"/>
    </location>
</feature>
<dbReference type="Proteomes" id="UP000017842">
    <property type="component" value="Unassembled WGS sequence"/>
</dbReference>
<name>V5BXU7_9GAMM</name>
<feature type="transmembrane region" description="Helical" evidence="7">
    <location>
        <begin position="17"/>
        <end position="40"/>
    </location>
</feature>
<dbReference type="eggNOG" id="COG5265">
    <property type="taxonomic scope" value="Bacteria"/>
</dbReference>
<dbReference type="InterPro" id="IPR011527">
    <property type="entry name" value="ABC1_TM_dom"/>
</dbReference>
<dbReference type="Gene3D" id="3.40.50.300">
    <property type="entry name" value="P-loop containing nucleotide triphosphate hydrolases"/>
    <property type="match status" value="1"/>
</dbReference>
<keyword evidence="2 7" id="KW-0812">Transmembrane</keyword>
<dbReference type="GO" id="GO:0005524">
    <property type="term" value="F:ATP binding"/>
    <property type="evidence" value="ECO:0007669"/>
    <property type="project" value="UniProtKB-KW"/>
</dbReference>
<keyword evidence="10" id="KW-0378">Hydrolase</keyword>
<proteinExistence type="predicted"/>
<evidence type="ECO:0000259" key="8">
    <source>
        <dbReference type="PROSITE" id="PS50893"/>
    </source>
</evidence>
<dbReference type="Gene3D" id="1.20.1560.10">
    <property type="entry name" value="ABC transporter type 1, transmembrane domain"/>
    <property type="match status" value="1"/>
</dbReference>
<dbReference type="Pfam" id="PF00664">
    <property type="entry name" value="ABC_membrane"/>
    <property type="match status" value="1"/>
</dbReference>
<organism evidence="10 11">
    <name type="scientific">Methyloglobulus morosus KoM1</name>
    <dbReference type="NCBI Taxonomy" id="1116472"/>
    <lineage>
        <taxon>Bacteria</taxon>
        <taxon>Pseudomonadati</taxon>
        <taxon>Pseudomonadota</taxon>
        <taxon>Gammaproteobacteria</taxon>
        <taxon>Methylococcales</taxon>
        <taxon>Methylococcaceae</taxon>
        <taxon>Methyloglobulus</taxon>
    </lineage>
</organism>
<dbReference type="PANTHER" id="PTHR24221">
    <property type="entry name" value="ATP-BINDING CASSETTE SUB-FAMILY B"/>
    <property type="match status" value="1"/>
</dbReference>